<gene>
    <name evidence="2" type="ORF">ACFSNB_08430</name>
</gene>
<protein>
    <submittedName>
        <fullName evidence="2">Zinc-finger domain-containing protein</fullName>
    </submittedName>
</protein>
<evidence type="ECO:0000313" key="3">
    <source>
        <dbReference type="Proteomes" id="UP001597296"/>
    </source>
</evidence>
<evidence type="ECO:0000313" key="2">
    <source>
        <dbReference type="EMBL" id="MFD2233829.1"/>
    </source>
</evidence>
<dbReference type="RefSeq" id="WP_377315728.1">
    <property type="nucleotide sequence ID" value="NZ_JBHUIY010000013.1"/>
</dbReference>
<keyword evidence="2" id="KW-0862">Zinc</keyword>
<organism evidence="2 3">
    <name type="scientific">Phaeospirillum tilakii</name>
    <dbReference type="NCBI Taxonomy" id="741673"/>
    <lineage>
        <taxon>Bacteria</taxon>
        <taxon>Pseudomonadati</taxon>
        <taxon>Pseudomonadota</taxon>
        <taxon>Alphaproteobacteria</taxon>
        <taxon>Rhodospirillales</taxon>
        <taxon>Rhodospirillaceae</taxon>
        <taxon>Phaeospirillum</taxon>
    </lineage>
</organism>
<dbReference type="Gene3D" id="2.60.260.40">
    <property type="entry name" value="q5lls5 like domains"/>
    <property type="match status" value="1"/>
</dbReference>
<sequence length="67" mass="6734">MPSFSAIPPTEPVRAATSPVACDGDVAHGLGHPRVFLDLPPGGEVVCPYCSRLFLSSAAAPAEAAAS</sequence>
<accession>A0ABW5C938</accession>
<keyword evidence="3" id="KW-1185">Reference proteome</keyword>
<dbReference type="Proteomes" id="UP001597296">
    <property type="component" value="Unassembled WGS sequence"/>
</dbReference>
<keyword evidence="2" id="KW-0863">Zinc-finger</keyword>
<name>A0ABW5C938_9PROT</name>
<reference evidence="3" key="1">
    <citation type="journal article" date="2019" name="Int. J. Syst. Evol. Microbiol.">
        <title>The Global Catalogue of Microorganisms (GCM) 10K type strain sequencing project: providing services to taxonomists for standard genome sequencing and annotation.</title>
        <authorList>
            <consortium name="The Broad Institute Genomics Platform"/>
            <consortium name="The Broad Institute Genome Sequencing Center for Infectious Disease"/>
            <person name="Wu L."/>
            <person name="Ma J."/>
        </authorList>
    </citation>
    <scope>NUCLEOTIDE SEQUENCE [LARGE SCALE GENOMIC DNA]</scope>
    <source>
        <strain evidence="3">KCTC 15012</strain>
    </source>
</reference>
<evidence type="ECO:0000259" key="1">
    <source>
        <dbReference type="Pfam" id="PF10276"/>
    </source>
</evidence>
<proteinExistence type="predicted"/>
<dbReference type="GO" id="GO:0008270">
    <property type="term" value="F:zinc ion binding"/>
    <property type="evidence" value="ECO:0007669"/>
    <property type="project" value="UniProtKB-KW"/>
</dbReference>
<keyword evidence="2" id="KW-0479">Metal-binding</keyword>
<feature type="domain" description="Zinc finger CHCC-type" evidence="1">
    <location>
        <begin position="19"/>
        <end position="54"/>
    </location>
</feature>
<dbReference type="InterPro" id="IPR019401">
    <property type="entry name" value="Znf_CHCC"/>
</dbReference>
<dbReference type="EMBL" id="JBHUIY010000013">
    <property type="protein sequence ID" value="MFD2233829.1"/>
    <property type="molecule type" value="Genomic_DNA"/>
</dbReference>
<dbReference type="Pfam" id="PF10276">
    <property type="entry name" value="zf-CHCC"/>
    <property type="match status" value="1"/>
</dbReference>
<comment type="caution">
    <text evidence="2">The sequence shown here is derived from an EMBL/GenBank/DDBJ whole genome shotgun (WGS) entry which is preliminary data.</text>
</comment>